<sequence length="545" mass="56939">MAAPAIPVPPPRSAQAIVRRIILYALLFALVCVAAAGLSGLADRALSAGAVLVDDDAGLARSLAFTVIGVPLGAGLWWFLRRRLADPGERASLVWALYVTAMIVTSLIVASISLGLAATAGLDGHWRPGQLASGVVWAGIWLWHVRLRSWSATAPTRLVGLPLELSSVYALAIASFGAVSALSALLSEALVDASHVLAASRPWPIAVLQGFVWLLLGTTLWWWHWFYHRVRSTPGVFADVLLVAIVGISAGAGLFALGTTLYVGLRLIFDTAPSNEVLAPLDVAVATALVAAAVWVHHSAVLAQREHTARLAGRLVISAIALVGAASGFGVVINALLAALAPTLSAHVPRTLLLGGISALAVGAVAWWVAWRPTRTTTTADAAEPARRVYLVAVFGASAIVGLITLLIIGYRLFDFLLDDARPAALIEQIRAPLGLLSATAVVFGYHFAIWRHDRRIAPSAARRASIGRVILVTADADDPRTAQLSAQIAESTGAAVTVWRAAEGATLAPLAPADVAGELASIQAPRVLVVSLPDSAPMIVPLAD</sequence>
<dbReference type="AlphaFoldDB" id="A0A939IWG4"/>
<feature type="transmembrane region" description="Helical" evidence="1">
    <location>
        <begin position="315"/>
        <end position="340"/>
    </location>
</feature>
<gene>
    <name evidence="3" type="ORF">JF543_14190</name>
</gene>
<keyword evidence="1" id="KW-0812">Transmembrane</keyword>
<keyword evidence="1" id="KW-1133">Transmembrane helix</keyword>
<evidence type="ECO:0000256" key="1">
    <source>
        <dbReference type="SAM" id="Phobius"/>
    </source>
</evidence>
<evidence type="ECO:0000313" key="3">
    <source>
        <dbReference type="EMBL" id="MBN8207099.1"/>
    </source>
</evidence>
<dbReference type="InterPro" id="IPR043728">
    <property type="entry name" value="DUF5671"/>
</dbReference>
<feature type="transmembrane region" description="Helical" evidence="1">
    <location>
        <begin position="21"/>
        <end position="42"/>
    </location>
</feature>
<dbReference type="RefSeq" id="WP_206824924.1">
    <property type="nucleotide sequence ID" value="NZ_JAEMWU010000005.1"/>
</dbReference>
<accession>A0A939IWG4</accession>
<feature type="transmembrane region" description="Helical" evidence="1">
    <location>
        <begin position="283"/>
        <end position="303"/>
    </location>
</feature>
<feature type="transmembrane region" description="Helical" evidence="1">
    <location>
        <begin position="236"/>
        <end position="263"/>
    </location>
</feature>
<feature type="transmembrane region" description="Helical" evidence="1">
    <location>
        <begin position="352"/>
        <end position="370"/>
    </location>
</feature>
<dbReference type="Proteomes" id="UP000664385">
    <property type="component" value="Unassembled WGS sequence"/>
</dbReference>
<feature type="transmembrane region" description="Helical" evidence="1">
    <location>
        <begin position="92"/>
        <end position="117"/>
    </location>
</feature>
<feature type="transmembrane region" description="Helical" evidence="1">
    <location>
        <begin position="129"/>
        <end position="147"/>
    </location>
</feature>
<feature type="transmembrane region" description="Helical" evidence="1">
    <location>
        <begin position="203"/>
        <end position="224"/>
    </location>
</feature>
<feature type="transmembrane region" description="Helical" evidence="1">
    <location>
        <begin position="168"/>
        <end position="191"/>
    </location>
</feature>
<reference evidence="3" key="1">
    <citation type="submission" date="2020-12" db="EMBL/GenBank/DDBJ databases">
        <title>PHA producing bacteria isolated from mangrove.</title>
        <authorList>
            <person name="Zheng W."/>
            <person name="Yu S."/>
            <person name="Huang Y."/>
        </authorList>
    </citation>
    <scope>NUCLEOTIDE SEQUENCE</scope>
    <source>
        <strain evidence="3">GN8-5</strain>
    </source>
</reference>
<name>A0A939IWG4_9MICO</name>
<comment type="caution">
    <text evidence="3">The sequence shown here is derived from an EMBL/GenBank/DDBJ whole genome shotgun (WGS) entry which is preliminary data.</text>
</comment>
<feature type="transmembrane region" description="Helical" evidence="1">
    <location>
        <begin position="434"/>
        <end position="451"/>
    </location>
</feature>
<protein>
    <recommendedName>
        <fullName evidence="2">DUF5671 domain-containing protein</fullName>
    </recommendedName>
</protein>
<feature type="domain" description="DUF5671" evidence="2">
    <location>
        <begin position="315"/>
        <end position="441"/>
    </location>
</feature>
<feature type="domain" description="DUF5671" evidence="2">
    <location>
        <begin position="20"/>
        <end position="128"/>
    </location>
</feature>
<evidence type="ECO:0000313" key="4">
    <source>
        <dbReference type="Proteomes" id="UP000664385"/>
    </source>
</evidence>
<proteinExistence type="predicted"/>
<organism evidence="3 4">
    <name type="scientific">Microbacterium esteraromaticum</name>
    <dbReference type="NCBI Taxonomy" id="57043"/>
    <lineage>
        <taxon>Bacteria</taxon>
        <taxon>Bacillati</taxon>
        <taxon>Actinomycetota</taxon>
        <taxon>Actinomycetes</taxon>
        <taxon>Micrococcales</taxon>
        <taxon>Microbacteriaceae</taxon>
        <taxon>Microbacterium</taxon>
    </lineage>
</organism>
<dbReference type="Pfam" id="PF18920">
    <property type="entry name" value="DUF5671"/>
    <property type="match status" value="2"/>
</dbReference>
<evidence type="ECO:0000259" key="2">
    <source>
        <dbReference type="Pfam" id="PF18920"/>
    </source>
</evidence>
<keyword evidence="1" id="KW-0472">Membrane</keyword>
<feature type="transmembrane region" description="Helical" evidence="1">
    <location>
        <begin position="62"/>
        <end position="80"/>
    </location>
</feature>
<feature type="transmembrane region" description="Helical" evidence="1">
    <location>
        <begin position="390"/>
        <end position="414"/>
    </location>
</feature>
<dbReference type="EMBL" id="JAEMWU010000005">
    <property type="protein sequence ID" value="MBN8207099.1"/>
    <property type="molecule type" value="Genomic_DNA"/>
</dbReference>